<dbReference type="SUPFAM" id="SSF55455">
    <property type="entry name" value="SRF-like"/>
    <property type="match status" value="1"/>
</dbReference>
<evidence type="ECO:0000256" key="2">
    <source>
        <dbReference type="ARBA" id="ARBA00023015"/>
    </source>
</evidence>
<evidence type="ECO:0000313" key="10">
    <source>
        <dbReference type="Proteomes" id="UP001341840"/>
    </source>
</evidence>
<dbReference type="InterPro" id="IPR036879">
    <property type="entry name" value="TF_MADSbox_sf"/>
</dbReference>
<dbReference type="EMBL" id="JASCZI010211487">
    <property type="protein sequence ID" value="MED6192917.1"/>
    <property type="molecule type" value="Genomic_DNA"/>
</dbReference>
<name>A0ABU6X4P1_9FABA</name>
<feature type="coiled-coil region" evidence="6">
    <location>
        <begin position="115"/>
        <end position="142"/>
    </location>
</feature>
<feature type="domain" description="MADS-box" evidence="8">
    <location>
        <begin position="16"/>
        <end position="76"/>
    </location>
</feature>
<organism evidence="9 10">
    <name type="scientific">Stylosanthes scabra</name>
    <dbReference type="NCBI Taxonomy" id="79078"/>
    <lineage>
        <taxon>Eukaryota</taxon>
        <taxon>Viridiplantae</taxon>
        <taxon>Streptophyta</taxon>
        <taxon>Embryophyta</taxon>
        <taxon>Tracheophyta</taxon>
        <taxon>Spermatophyta</taxon>
        <taxon>Magnoliopsida</taxon>
        <taxon>eudicotyledons</taxon>
        <taxon>Gunneridae</taxon>
        <taxon>Pentapetalae</taxon>
        <taxon>rosids</taxon>
        <taxon>fabids</taxon>
        <taxon>Fabales</taxon>
        <taxon>Fabaceae</taxon>
        <taxon>Papilionoideae</taxon>
        <taxon>50 kb inversion clade</taxon>
        <taxon>dalbergioids sensu lato</taxon>
        <taxon>Dalbergieae</taxon>
        <taxon>Pterocarpus clade</taxon>
        <taxon>Stylosanthes</taxon>
    </lineage>
</organism>
<dbReference type="CDD" id="cd00265">
    <property type="entry name" value="MADS_MEF2_like"/>
    <property type="match status" value="1"/>
</dbReference>
<evidence type="ECO:0000313" key="9">
    <source>
        <dbReference type="EMBL" id="MED6192917.1"/>
    </source>
</evidence>
<dbReference type="InterPro" id="IPR033896">
    <property type="entry name" value="MEF2-like_N"/>
</dbReference>
<evidence type="ECO:0000256" key="5">
    <source>
        <dbReference type="ARBA" id="ARBA00023242"/>
    </source>
</evidence>
<gene>
    <name evidence="9" type="ORF">PIB30_014490</name>
</gene>
<evidence type="ECO:0000256" key="4">
    <source>
        <dbReference type="ARBA" id="ARBA00023163"/>
    </source>
</evidence>
<dbReference type="SMART" id="SM00432">
    <property type="entry name" value="MADS"/>
    <property type="match status" value="1"/>
</dbReference>
<dbReference type="Gene3D" id="3.40.1810.10">
    <property type="entry name" value="Transcription factor, MADS-box"/>
    <property type="match status" value="1"/>
</dbReference>
<evidence type="ECO:0000256" key="1">
    <source>
        <dbReference type="ARBA" id="ARBA00004123"/>
    </source>
</evidence>
<feature type="compositionally biased region" description="Basic and acidic residues" evidence="7">
    <location>
        <begin position="19"/>
        <end position="28"/>
    </location>
</feature>
<proteinExistence type="predicted"/>
<dbReference type="PANTHER" id="PTHR11945:SF629">
    <property type="entry name" value="OS02G0164450 PROTEIN"/>
    <property type="match status" value="1"/>
</dbReference>
<keyword evidence="4" id="KW-0804">Transcription</keyword>
<protein>
    <recommendedName>
        <fullName evidence="8">MADS-box domain-containing protein</fullName>
    </recommendedName>
</protein>
<evidence type="ECO:0000259" key="8">
    <source>
        <dbReference type="PROSITE" id="PS50066"/>
    </source>
</evidence>
<comment type="caution">
    <text evidence="9">The sequence shown here is derived from an EMBL/GenBank/DDBJ whole genome shotgun (WGS) entry which is preliminary data.</text>
</comment>
<dbReference type="Proteomes" id="UP001341840">
    <property type="component" value="Unassembled WGS sequence"/>
</dbReference>
<dbReference type="Gene3D" id="6.10.140.920">
    <property type="match status" value="1"/>
</dbReference>
<comment type="subcellular location">
    <subcellularLocation>
        <location evidence="1">Nucleus</location>
    </subcellularLocation>
</comment>
<feature type="region of interest" description="Disordered" evidence="7">
    <location>
        <begin position="1"/>
        <end position="29"/>
    </location>
</feature>
<keyword evidence="6" id="KW-0175">Coiled coil</keyword>
<reference evidence="9 10" key="1">
    <citation type="journal article" date="2023" name="Plants (Basel)">
        <title>Bridging the Gap: Combining Genomics and Transcriptomics Approaches to Understand Stylosanthes scabra, an Orphan Legume from the Brazilian Caatinga.</title>
        <authorList>
            <person name="Ferreira-Neto J.R.C."/>
            <person name="da Silva M.D."/>
            <person name="Binneck E."/>
            <person name="de Melo N.F."/>
            <person name="da Silva R.H."/>
            <person name="de Melo A.L.T.M."/>
            <person name="Pandolfi V."/>
            <person name="Bustamante F.O."/>
            <person name="Brasileiro-Vidal A.C."/>
            <person name="Benko-Iseppon A.M."/>
        </authorList>
    </citation>
    <scope>NUCLEOTIDE SEQUENCE [LARGE SCALE GENOMIC DNA]</scope>
    <source>
        <tissue evidence="9">Leaves</tissue>
    </source>
</reference>
<dbReference type="Pfam" id="PF00319">
    <property type="entry name" value="SRF-TF"/>
    <property type="match status" value="1"/>
</dbReference>
<dbReference type="PRINTS" id="PR00404">
    <property type="entry name" value="MADSDOMAIN"/>
</dbReference>
<evidence type="ECO:0000256" key="6">
    <source>
        <dbReference type="SAM" id="Coils"/>
    </source>
</evidence>
<keyword evidence="10" id="KW-1185">Reference proteome</keyword>
<keyword evidence="5" id="KW-0539">Nucleus</keyword>
<dbReference type="PROSITE" id="PS50066">
    <property type="entry name" value="MADS_BOX_2"/>
    <property type="match status" value="1"/>
</dbReference>
<sequence>MASNNNNSSSNSKKNKGRQKIEMKKMTKESNLQVTFSKRRGGLFKKASELSTLCGVDVALIVFSPGNKAYSFGHPSVESLIESFIESGGPPPHLDSSAAVHHHFVEEHDDLNALLMHINDEIEAERKLLEEMNRMRKEAERKWWWAAPIDEMSAPKLNEYKAALEELKKSVTCHFEKRRGQDNHDDPATVVAAAVMSSNSNNMVPVVPVPMLPMPLPPIFFSSLFQNSHSHHQMHNNNNNNNYHHQRYEDESPYQFYSYTAMMQGGGSPFGPYTTARNNSGF</sequence>
<accession>A0ABU6X4P1</accession>
<keyword evidence="2" id="KW-0805">Transcription regulation</keyword>
<dbReference type="InterPro" id="IPR002100">
    <property type="entry name" value="TF_MADSbox"/>
</dbReference>
<dbReference type="PANTHER" id="PTHR11945">
    <property type="entry name" value="MADS BOX PROTEIN"/>
    <property type="match status" value="1"/>
</dbReference>
<feature type="compositionally biased region" description="Low complexity" evidence="7">
    <location>
        <begin position="1"/>
        <end position="12"/>
    </location>
</feature>
<keyword evidence="3" id="KW-0238">DNA-binding</keyword>
<evidence type="ECO:0000256" key="3">
    <source>
        <dbReference type="ARBA" id="ARBA00023125"/>
    </source>
</evidence>
<evidence type="ECO:0000256" key="7">
    <source>
        <dbReference type="SAM" id="MobiDB-lite"/>
    </source>
</evidence>